<feature type="domain" description="Methyltransferase type 12" evidence="1">
    <location>
        <begin position="42"/>
        <end position="141"/>
    </location>
</feature>
<dbReference type="Pfam" id="PF08242">
    <property type="entry name" value="Methyltransf_12"/>
    <property type="match status" value="1"/>
</dbReference>
<dbReference type="InterPro" id="IPR029063">
    <property type="entry name" value="SAM-dependent_MTases_sf"/>
</dbReference>
<evidence type="ECO:0000259" key="1">
    <source>
        <dbReference type="Pfam" id="PF08242"/>
    </source>
</evidence>
<dbReference type="EMBL" id="BJNE01000015">
    <property type="protein sequence ID" value="GEC13578.1"/>
    <property type="molecule type" value="Genomic_DNA"/>
</dbReference>
<evidence type="ECO:0000313" key="3">
    <source>
        <dbReference type="Proteomes" id="UP000316242"/>
    </source>
</evidence>
<dbReference type="CDD" id="cd02440">
    <property type="entry name" value="AdoMet_MTases"/>
    <property type="match status" value="1"/>
</dbReference>
<reference evidence="2 3" key="1">
    <citation type="submission" date="2019-06" db="EMBL/GenBank/DDBJ databases">
        <title>Whole genome shotgun sequence of Glutamicibacter nicotianae NBRC 14234.</title>
        <authorList>
            <person name="Hosoyama A."/>
            <person name="Uohara A."/>
            <person name="Ohji S."/>
            <person name="Ichikawa N."/>
        </authorList>
    </citation>
    <scope>NUCLEOTIDE SEQUENCE [LARGE SCALE GENOMIC DNA]</scope>
    <source>
        <strain evidence="2 3">NBRC 14234</strain>
    </source>
</reference>
<gene>
    <name evidence="2" type="ORF">ANI01nite_27810</name>
</gene>
<name>A0ABQ0RP62_GLUNI</name>
<dbReference type="Proteomes" id="UP000316242">
    <property type="component" value="Unassembled WGS sequence"/>
</dbReference>
<comment type="caution">
    <text evidence="2">The sequence shown here is derived from an EMBL/GenBank/DDBJ whole genome shotgun (WGS) entry which is preliminary data.</text>
</comment>
<proteinExistence type="predicted"/>
<dbReference type="InterPro" id="IPR013217">
    <property type="entry name" value="Methyltransf_12"/>
</dbReference>
<keyword evidence="3" id="KW-1185">Reference proteome</keyword>
<protein>
    <recommendedName>
        <fullName evidence="1">Methyltransferase type 12 domain-containing protein</fullName>
    </recommendedName>
</protein>
<sequence length="210" mass="22888">MDMGPNYDSYAAKMRAQTMDGIDLDVVARFADMLCPRNSRILDIGCGIGNTVNALRRCGHDAYGVDPTPQVLDVAKDLFDGSWFRQLSADQLSLGTLNEHSLPEQYDAILMTGNVPAFISRGELRSVFDFADRVIRSNGVLIVGTTSNAHGGPTDQTDILKGTSLQLVHRFADWHLGPYGSDSLWSVSVYARTAQRSGFGMPDGIFVLPS</sequence>
<accession>A0ABQ0RP62</accession>
<evidence type="ECO:0000313" key="2">
    <source>
        <dbReference type="EMBL" id="GEC13578.1"/>
    </source>
</evidence>
<organism evidence="2 3">
    <name type="scientific">Glutamicibacter nicotianae</name>
    <name type="common">Arthrobacter nicotianae</name>
    <dbReference type="NCBI Taxonomy" id="37929"/>
    <lineage>
        <taxon>Bacteria</taxon>
        <taxon>Bacillati</taxon>
        <taxon>Actinomycetota</taxon>
        <taxon>Actinomycetes</taxon>
        <taxon>Micrococcales</taxon>
        <taxon>Micrococcaceae</taxon>
        <taxon>Glutamicibacter</taxon>
    </lineage>
</organism>
<dbReference type="SUPFAM" id="SSF53335">
    <property type="entry name" value="S-adenosyl-L-methionine-dependent methyltransferases"/>
    <property type="match status" value="1"/>
</dbReference>
<dbReference type="Gene3D" id="3.40.50.150">
    <property type="entry name" value="Vaccinia Virus protein VP39"/>
    <property type="match status" value="1"/>
</dbReference>